<feature type="transmembrane region" description="Helical" evidence="6">
    <location>
        <begin position="35"/>
        <end position="54"/>
    </location>
</feature>
<evidence type="ECO:0008006" key="9">
    <source>
        <dbReference type="Google" id="ProtNLM"/>
    </source>
</evidence>
<feature type="compositionally biased region" description="Basic and acidic residues" evidence="5">
    <location>
        <begin position="252"/>
        <end position="265"/>
    </location>
</feature>
<dbReference type="Proteomes" id="UP001179121">
    <property type="component" value="Chromosome"/>
</dbReference>
<name>A0AA86N1R3_9BACT</name>
<feature type="compositionally biased region" description="Basic and acidic residues" evidence="5">
    <location>
        <begin position="302"/>
        <end position="317"/>
    </location>
</feature>
<feature type="compositionally biased region" description="Basic and acidic residues" evidence="5">
    <location>
        <begin position="272"/>
        <end position="284"/>
    </location>
</feature>
<evidence type="ECO:0000256" key="4">
    <source>
        <dbReference type="ARBA" id="ARBA00023136"/>
    </source>
</evidence>
<keyword evidence="2 6" id="KW-0812">Transmembrane</keyword>
<feature type="compositionally biased region" description="Low complexity" evidence="5">
    <location>
        <begin position="120"/>
        <end position="135"/>
    </location>
</feature>
<keyword evidence="8" id="KW-1185">Reference proteome</keyword>
<evidence type="ECO:0000256" key="5">
    <source>
        <dbReference type="SAM" id="MobiDB-lite"/>
    </source>
</evidence>
<proteinExistence type="predicted"/>
<dbReference type="NCBIfam" id="TIGR01352">
    <property type="entry name" value="tonB_Cterm"/>
    <property type="match status" value="1"/>
</dbReference>
<dbReference type="KEGG" id="nti:DNFV4_03484"/>
<keyword evidence="4 6" id="KW-0472">Membrane</keyword>
<feature type="compositionally biased region" description="Pro residues" evidence="5">
    <location>
        <begin position="151"/>
        <end position="171"/>
    </location>
</feature>
<gene>
    <name evidence="7" type="ORF">DNFV4_03484</name>
</gene>
<dbReference type="SUPFAM" id="SSF74653">
    <property type="entry name" value="TolA/TonB C-terminal domain"/>
    <property type="match status" value="1"/>
</dbReference>
<feature type="compositionally biased region" description="Basic and acidic residues" evidence="5">
    <location>
        <begin position="217"/>
        <end position="227"/>
    </location>
</feature>
<dbReference type="AlphaFoldDB" id="A0AA86N1R3"/>
<keyword evidence="3 6" id="KW-1133">Transmembrane helix</keyword>
<evidence type="ECO:0000256" key="1">
    <source>
        <dbReference type="ARBA" id="ARBA00004167"/>
    </source>
</evidence>
<evidence type="ECO:0000256" key="3">
    <source>
        <dbReference type="ARBA" id="ARBA00022989"/>
    </source>
</evidence>
<feature type="compositionally biased region" description="Polar residues" evidence="5">
    <location>
        <begin position="292"/>
        <end position="301"/>
    </location>
</feature>
<dbReference type="GO" id="GO:0016020">
    <property type="term" value="C:membrane"/>
    <property type="evidence" value="ECO:0007669"/>
    <property type="project" value="UniProtKB-SubCell"/>
</dbReference>
<dbReference type="Gene3D" id="3.30.1150.10">
    <property type="match status" value="1"/>
</dbReference>
<feature type="compositionally biased region" description="Pro residues" evidence="5">
    <location>
        <begin position="205"/>
        <end position="215"/>
    </location>
</feature>
<evidence type="ECO:0000313" key="7">
    <source>
        <dbReference type="EMBL" id="CAI4033054.1"/>
    </source>
</evidence>
<accession>A0AA86N1R3</accession>
<protein>
    <recommendedName>
        <fullName evidence="9">TonB family protein</fullName>
    </recommendedName>
</protein>
<evidence type="ECO:0000256" key="6">
    <source>
        <dbReference type="SAM" id="Phobius"/>
    </source>
</evidence>
<evidence type="ECO:0000313" key="8">
    <source>
        <dbReference type="Proteomes" id="UP001179121"/>
    </source>
</evidence>
<feature type="compositionally biased region" description="Basic and acidic residues" evidence="5">
    <location>
        <begin position="184"/>
        <end position="196"/>
    </location>
</feature>
<organism evidence="7 8">
    <name type="scientific">Nitrospira tepida</name>
    <dbReference type="NCBI Taxonomy" id="2973512"/>
    <lineage>
        <taxon>Bacteria</taxon>
        <taxon>Pseudomonadati</taxon>
        <taxon>Nitrospirota</taxon>
        <taxon>Nitrospiria</taxon>
        <taxon>Nitrospirales</taxon>
        <taxon>Nitrospiraceae</taxon>
        <taxon>Nitrospira</taxon>
    </lineage>
</organism>
<dbReference type="Pfam" id="PF13103">
    <property type="entry name" value="TonB_2"/>
    <property type="match status" value="1"/>
</dbReference>
<reference evidence="7" key="1">
    <citation type="submission" date="2022-10" db="EMBL/GenBank/DDBJ databases">
        <authorList>
            <person name="Koch H."/>
        </authorList>
    </citation>
    <scope>NUCLEOTIDE SEQUENCE</scope>
    <source>
        <strain evidence="7">DNF</strain>
    </source>
</reference>
<sequence>MGQMAARSQSSSQSLPFVLPLGGPKGKAEPVTGPLALSLLLHFALLLVFALMSFKTGERPLSSAVQVSLITLPPAPPAPKPTVQKSQPPVGQTPPKPVTQPQNKPELQPAPTLPPPPPAVQKTPGPIQKAPAPIQKAPPPVAVAPKLPAVSPVPPQPRLEPVAPPPAPPVSGPKRGAENPFRGALKDFDLPREVPKFGELSPDRPVAPAPQPIPDARPQRVPDRTRTDVTSLLSKLKVPETRELPAVPPPTVEDRPQPRERRASLSDEFQQELERELKKAKEQPLPKPQESPAFSTATVKTVDTRPRESVKHEEMESKPVPPAAMSKLASTRPEMTINVPGAGPGSNAYLARVQQLISQHWTAHEVEMAGKSLTVVIRFRLSRTGAVSGVVVEQSSGNVYYDLAGKRAVLNADPLPPFPKDLSSAYFDAHFSFVVGDSTG</sequence>
<dbReference type="InterPro" id="IPR006260">
    <property type="entry name" value="TonB/TolA_C"/>
</dbReference>
<evidence type="ECO:0000256" key="2">
    <source>
        <dbReference type="ARBA" id="ARBA00022692"/>
    </source>
</evidence>
<comment type="subcellular location">
    <subcellularLocation>
        <location evidence="1">Membrane</location>
        <topology evidence="1">Single-pass membrane protein</topology>
    </subcellularLocation>
</comment>
<dbReference type="EMBL" id="OX365700">
    <property type="protein sequence ID" value="CAI4033054.1"/>
    <property type="molecule type" value="Genomic_DNA"/>
</dbReference>
<feature type="region of interest" description="Disordered" evidence="5">
    <location>
        <begin position="76"/>
        <end position="323"/>
    </location>
</feature>